<keyword evidence="2" id="KW-0235">DNA replication</keyword>
<dbReference type="EMBL" id="CYZU01000003">
    <property type="protein sequence ID" value="CUN78616.1"/>
    <property type="molecule type" value="Genomic_DNA"/>
</dbReference>
<accession>A0A173ZT59</accession>
<proteinExistence type="inferred from homology"/>
<comment type="catalytic activity">
    <reaction evidence="2">
        <text>DNA(n) + a 2'-deoxyribonucleoside 5'-triphosphate = DNA(n+1) + diphosphate</text>
        <dbReference type="Rhea" id="RHEA:22508"/>
        <dbReference type="Rhea" id="RHEA-COMP:17339"/>
        <dbReference type="Rhea" id="RHEA-COMP:17340"/>
        <dbReference type="ChEBI" id="CHEBI:33019"/>
        <dbReference type="ChEBI" id="CHEBI:61560"/>
        <dbReference type="ChEBI" id="CHEBI:173112"/>
        <dbReference type="EC" id="2.7.7.7"/>
    </reaction>
</comment>
<keyword evidence="2" id="KW-0479">Metal-binding</keyword>
<dbReference type="Gene3D" id="3.30.70.270">
    <property type="match status" value="1"/>
</dbReference>
<dbReference type="GO" id="GO:0005829">
    <property type="term" value="C:cytosol"/>
    <property type="evidence" value="ECO:0007669"/>
    <property type="project" value="TreeGrafter"/>
</dbReference>
<evidence type="ECO:0000259" key="4">
    <source>
        <dbReference type="PROSITE" id="PS50173"/>
    </source>
</evidence>
<feature type="binding site" evidence="2">
    <location>
        <position position="111"/>
    </location>
    <ligand>
        <name>Mg(2+)</name>
        <dbReference type="ChEBI" id="CHEBI:18420"/>
    </ligand>
</feature>
<dbReference type="STRING" id="39482.ERS852491_00498"/>
<dbReference type="SUPFAM" id="SSF56672">
    <property type="entry name" value="DNA/RNA polymerases"/>
    <property type="match status" value="1"/>
</dbReference>
<dbReference type="Proteomes" id="UP000095544">
    <property type="component" value="Unassembled WGS sequence"/>
</dbReference>
<evidence type="ECO:0000256" key="3">
    <source>
        <dbReference type="SAM" id="MobiDB-lite"/>
    </source>
</evidence>
<evidence type="ECO:0000256" key="2">
    <source>
        <dbReference type="HAMAP-Rule" id="MF_01113"/>
    </source>
</evidence>
<keyword evidence="2" id="KW-0515">Mutator protein</keyword>
<name>A0A173ZT59_9FIRM</name>
<dbReference type="GO" id="GO:0009432">
    <property type="term" value="P:SOS response"/>
    <property type="evidence" value="ECO:0007669"/>
    <property type="project" value="TreeGrafter"/>
</dbReference>
<feature type="region of interest" description="Disordered" evidence="3">
    <location>
        <begin position="397"/>
        <end position="430"/>
    </location>
</feature>
<dbReference type="EC" id="2.7.7.7" evidence="2"/>
<evidence type="ECO:0000313" key="5">
    <source>
        <dbReference type="EMBL" id="CUN78616.1"/>
    </source>
</evidence>
<dbReference type="InterPro" id="IPR001126">
    <property type="entry name" value="UmuC"/>
</dbReference>
<dbReference type="GO" id="GO:0003887">
    <property type="term" value="F:DNA-directed DNA polymerase activity"/>
    <property type="evidence" value="ECO:0007669"/>
    <property type="project" value="UniProtKB-UniRule"/>
</dbReference>
<comment type="subcellular location">
    <subcellularLocation>
        <location evidence="2">Cytoplasm</location>
    </subcellularLocation>
</comment>
<dbReference type="HAMAP" id="MF_01113">
    <property type="entry name" value="DNApol_IV"/>
    <property type="match status" value="1"/>
</dbReference>
<dbReference type="AlphaFoldDB" id="A0A173ZT59"/>
<feature type="binding site" evidence="2">
    <location>
        <position position="9"/>
    </location>
    <ligand>
        <name>Mg(2+)</name>
        <dbReference type="ChEBI" id="CHEBI:18420"/>
    </ligand>
</feature>
<keyword evidence="2" id="KW-0460">Magnesium</keyword>
<dbReference type="Gene3D" id="3.30.1490.100">
    <property type="entry name" value="DNA polymerase, Y-family, little finger domain"/>
    <property type="match status" value="1"/>
</dbReference>
<feature type="site" description="Substrate discrimination" evidence="2">
    <location>
        <position position="14"/>
    </location>
</feature>
<keyword evidence="2" id="KW-0227">DNA damage</keyword>
<dbReference type="RefSeq" id="WP_242857506.1">
    <property type="nucleotide sequence ID" value="NZ_CYZU01000003.1"/>
</dbReference>
<keyword evidence="2" id="KW-0963">Cytoplasm</keyword>
<dbReference type="Pfam" id="PF11799">
    <property type="entry name" value="IMS_C"/>
    <property type="match status" value="1"/>
</dbReference>
<dbReference type="Gene3D" id="1.10.150.20">
    <property type="entry name" value="5' to 3' exonuclease, C-terminal subdomain"/>
    <property type="match status" value="1"/>
</dbReference>
<evidence type="ECO:0000256" key="1">
    <source>
        <dbReference type="ARBA" id="ARBA00010945"/>
    </source>
</evidence>
<sequence length="430" mass="47998">MTPIIFHIDVNSAYLSWTAVEQLKHGAKQDMRLVPAIIGGDQKARRGVVLAKSIPAKKYGIRTGEPVANAFRKCPNLVMAPPDHKMYREKSARLMEYLKAFTTEIEQVSVDECYVDFTGIAWKYPSPIDAALVIKDGIKEKFGFTVNIGISSNKLLAKMASDFEKPDKVHTLFPEEIRIKMWPLPIGELYMAGRSSVETLKKLEIYTIGDLAQADPELISLHMKSHGRMLWEFANGIDDSRVQSEQAEAKGIGNSTTLPENAETAEEAKAVLHELAQSVGRRLRKAGQKANMVSMEIKYHDFQRISHQKQLDKPSHEDEVLYEAACRLFDETWDGEPIRLLGIRTAKLVVASEPVQLSIFDIEMPKPPDEKHRKLNQAMEEIRAKYGKDAVVKASLMKKGGVQKKGARKDGNSAGNGENGGRKKDTGSKI</sequence>
<keyword evidence="2" id="KW-0234">DNA repair</keyword>
<dbReference type="Gene3D" id="3.40.1170.60">
    <property type="match status" value="1"/>
</dbReference>
<organism evidence="5 6">
    <name type="scientific">Faecalicatena contorta</name>
    <dbReference type="NCBI Taxonomy" id="39482"/>
    <lineage>
        <taxon>Bacteria</taxon>
        <taxon>Bacillati</taxon>
        <taxon>Bacillota</taxon>
        <taxon>Clostridia</taxon>
        <taxon>Lachnospirales</taxon>
        <taxon>Lachnospiraceae</taxon>
        <taxon>Faecalicatena</taxon>
    </lineage>
</organism>
<dbReference type="GO" id="GO:0000287">
    <property type="term" value="F:magnesium ion binding"/>
    <property type="evidence" value="ECO:0007669"/>
    <property type="project" value="UniProtKB-UniRule"/>
</dbReference>
<dbReference type="InterPro" id="IPR022880">
    <property type="entry name" value="DNApol_IV"/>
</dbReference>
<dbReference type="InterPro" id="IPR043502">
    <property type="entry name" value="DNA/RNA_pol_sf"/>
</dbReference>
<dbReference type="InterPro" id="IPR050116">
    <property type="entry name" value="DNA_polymerase-Y"/>
</dbReference>
<gene>
    <name evidence="5" type="primary">dinB_2</name>
    <name evidence="2" type="synonym">dinB</name>
    <name evidence="5" type="ORF">ERS852491_00498</name>
</gene>
<dbReference type="InterPro" id="IPR036775">
    <property type="entry name" value="DNA_pol_Y-fam_lit_finger_sf"/>
</dbReference>
<evidence type="ECO:0000313" key="6">
    <source>
        <dbReference type="Proteomes" id="UP000095544"/>
    </source>
</evidence>
<dbReference type="GO" id="GO:0003684">
    <property type="term" value="F:damaged DNA binding"/>
    <property type="evidence" value="ECO:0007669"/>
    <property type="project" value="InterPro"/>
</dbReference>
<dbReference type="SUPFAM" id="SSF100879">
    <property type="entry name" value="Lesion bypass DNA polymerase (Y-family), little finger domain"/>
    <property type="match status" value="1"/>
</dbReference>
<dbReference type="InterPro" id="IPR017961">
    <property type="entry name" value="DNA_pol_Y-fam_little_finger"/>
</dbReference>
<keyword evidence="2" id="KW-0239">DNA-directed DNA polymerase</keyword>
<dbReference type="InterPro" id="IPR043128">
    <property type="entry name" value="Rev_trsase/Diguanyl_cyclase"/>
</dbReference>
<protein>
    <recommendedName>
        <fullName evidence="2">DNA polymerase IV</fullName>
        <shortName evidence="2">Pol IV</shortName>
        <ecNumber evidence="2">2.7.7.7</ecNumber>
    </recommendedName>
</protein>
<dbReference type="GO" id="GO:0006261">
    <property type="term" value="P:DNA-templated DNA replication"/>
    <property type="evidence" value="ECO:0007669"/>
    <property type="project" value="UniProtKB-UniRule"/>
</dbReference>
<dbReference type="Pfam" id="PF00817">
    <property type="entry name" value="IMS"/>
    <property type="match status" value="1"/>
</dbReference>
<dbReference type="CDD" id="cd03586">
    <property type="entry name" value="PolY_Pol_IV_kappa"/>
    <property type="match status" value="1"/>
</dbReference>
<dbReference type="PANTHER" id="PTHR11076:SF33">
    <property type="entry name" value="DNA POLYMERASE KAPPA"/>
    <property type="match status" value="1"/>
</dbReference>
<dbReference type="PANTHER" id="PTHR11076">
    <property type="entry name" value="DNA REPAIR POLYMERASE UMUC / TRANSFERASE FAMILY MEMBER"/>
    <property type="match status" value="1"/>
</dbReference>
<comment type="cofactor">
    <cofactor evidence="2">
        <name>Mg(2+)</name>
        <dbReference type="ChEBI" id="CHEBI:18420"/>
    </cofactor>
    <text evidence="2">Binds 2 magnesium ions per subunit.</text>
</comment>
<comment type="subunit">
    <text evidence="2">Monomer.</text>
</comment>
<feature type="domain" description="UmuC" evidence="4">
    <location>
        <begin position="5"/>
        <end position="193"/>
    </location>
</feature>
<comment type="function">
    <text evidence="2">Poorly processive, error-prone DNA polymerase involved in untargeted mutagenesis. Copies undamaged DNA at stalled replication forks, which arise in vivo from mismatched or misaligned primer ends. These misaligned primers can be extended by PolIV. Exhibits no 3'-5' exonuclease (proofreading) activity. May be involved in translesional synthesis, in conjunction with the beta clamp from PolIII.</text>
</comment>
<reference evidence="5 6" key="1">
    <citation type="submission" date="2015-09" db="EMBL/GenBank/DDBJ databases">
        <authorList>
            <consortium name="Pathogen Informatics"/>
        </authorList>
    </citation>
    <scope>NUCLEOTIDE SEQUENCE [LARGE SCALE GENOMIC DNA]</scope>
    <source>
        <strain evidence="5 6">2789STDY5834876</strain>
    </source>
</reference>
<feature type="active site" evidence="2">
    <location>
        <position position="112"/>
    </location>
</feature>
<dbReference type="GO" id="GO:0006281">
    <property type="term" value="P:DNA repair"/>
    <property type="evidence" value="ECO:0007669"/>
    <property type="project" value="UniProtKB-UniRule"/>
</dbReference>
<dbReference type="PROSITE" id="PS50173">
    <property type="entry name" value="UMUC"/>
    <property type="match status" value="1"/>
</dbReference>
<feature type="compositionally biased region" description="Basic and acidic residues" evidence="3">
    <location>
        <begin position="420"/>
        <end position="430"/>
    </location>
</feature>
<keyword evidence="2" id="KW-0238">DNA-binding</keyword>
<comment type="similarity">
    <text evidence="1 2">Belongs to the DNA polymerase type-Y family.</text>
</comment>
<keyword evidence="2 5" id="KW-0808">Transferase</keyword>
<keyword evidence="2 5" id="KW-0548">Nucleotidyltransferase</keyword>
<dbReference type="GO" id="GO:0042276">
    <property type="term" value="P:error-prone translesion synthesis"/>
    <property type="evidence" value="ECO:0007669"/>
    <property type="project" value="TreeGrafter"/>
</dbReference>